<dbReference type="STRING" id="180088.A0A1J8PY96"/>
<dbReference type="OrthoDB" id="3265969at2759"/>
<protein>
    <recommendedName>
        <fullName evidence="4">RNase H type-1 domain-containing protein</fullName>
    </recommendedName>
</protein>
<keyword evidence="3" id="KW-1185">Reference proteome</keyword>
<evidence type="ECO:0000313" key="3">
    <source>
        <dbReference type="Proteomes" id="UP000183567"/>
    </source>
</evidence>
<sequence length="214" mass="23839">MKTLATDLLDAHANALPFQQPLRKTLMHTPTYSLFNSYYARQITPSTEESAQRTTHASDINPHDTETITPIRHYSKWEPDITTQVAQSPEEAIIEDTIAQEGLRVYSDGPAVDGGVGGAAVLMRGDVVVREKRFHLGSGEKHTVYERELVGMILMIDLLREEGGKGTLVLSVDNQVEIKATRAFNSTAGHYLMDILHDDLPRLIPAHDQRKLIV</sequence>
<comment type="caution">
    <text evidence="2">The sequence shown here is derived from an EMBL/GenBank/DDBJ whole genome shotgun (WGS) entry which is preliminary data.</text>
</comment>
<organism evidence="2 3">
    <name type="scientific">Rhizopogon vesiculosus</name>
    <dbReference type="NCBI Taxonomy" id="180088"/>
    <lineage>
        <taxon>Eukaryota</taxon>
        <taxon>Fungi</taxon>
        <taxon>Dikarya</taxon>
        <taxon>Basidiomycota</taxon>
        <taxon>Agaricomycotina</taxon>
        <taxon>Agaricomycetes</taxon>
        <taxon>Agaricomycetidae</taxon>
        <taxon>Boletales</taxon>
        <taxon>Suillineae</taxon>
        <taxon>Rhizopogonaceae</taxon>
        <taxon>Rhizopogon</taxon>
    </lineage>
</organism>
<evidence type="ECO:0008006" key="4">
    <source>
        <dbReference type="Google" id="ProtNLM"/>
    </source>
</evidence>
<proteinExistence type="predicted"/>
<gene>
    <name evidence="2" type="ORF">AZE42_10755</name>
</gene>
<evidence type="ECO:0000256" key="1">
    <source>
        <dbReference type="SAM" id="MobiDB-lite"/>
    </source>
</evidence>
<dbReference type="EMBL" id="LVVM01004161">
    <property type="protein sequence ID" value="OJA13431.1"/>
    <property type="molecule type" value="Genomic_DNA"/>
</dbReference>
<feature type="region of interest" description="Disordered" evidence="1">
    <location>
        <begin position="45"/>
        <end position="66"/>
    </location>
</feature>
<dbReference type="Proteomes" id="UP000183567">
    <property type="component" value="Unassembled WGS sequence"/>
</dbReference>
<evidence type="ECO:0000313" key="2">
    <source>
        <dbReference type="EMBL" id="OJA13431.1"/>
    </source>
</evidence>
<accession>A0A1J8PY96</accession>
<reference evidence="2 3" key="1">
    <citation type="submission" date="2016-03" db="EMBL/GenBank/DDBJ databases">
        <title>Comparative genomics of the ectomycorrhizal sister species Rhizopogon vinicolor and Rhizopogon vesiculosus (Basidiomycota: Boletales) reveals a divergence of the mating type B locus.</title>
        <authorList>
            <person name="Mujic A.B."/>
            <person name="Kuo A."/>
            <person name="Tritt A."/>
            <person name="Lipzen A."/>
            <person name="Chen C."/>
            <person name="Johnson J."/>
            <person name="Sharma A."/>
            <person name="Barry K."/>
            <person name="Grigoriev I.V."/>
            <person name="Spatafora J.W."/>
        </authorList>
    </citation>
    <scope>NUCLEOTIDE SEQUENCE [LARGE SCALE GENOMIC DNA]</scope>
    <source>
        <strain evidence="2 3">AM-OR11-056</strain>
    </source>
</reference>
<name>A0A1J8PY96_9AGAM</name>
<dbReference type="AlphaFoldDB" id="A0A1J8PY96"/>
<feature type="compositionally biased region" description="Polar residues" evidence="1">
    <location>
        <begin position="45"/>
        <end position="58"/>
    </location>
</feature>